<comment type="caution">
    <text evidence="1">The sequence shown here is derived from an EMBL/GenBank/DDBJ whole genome shotgun (WGS) entry which is preliminary data.</text>
</comment>
<dbReference type="AlphaFoldDB" id="A0A1E5UIV3"/>
<dbReference type="Proteomes" id="UP000095767">
    <property type="component" value="Unassembled WGS sequence"/>
</dbReference>
<dbReference type="EMBL" id="LWDX02076058">
    <property type="protein sequence ID" value="OEL12725.1"/>
    <property type="molecule type" value="Genomic_DNA"/>
</dbReference>
<dbReference type="InterPro" id="IPR010535">
    <property type="entry name" value="DUF1110"/>
</dbReference>
<evidence type="ECO:0000313" key="2">
    <source>
        <dbReference type="Proteomes" id="UP000095767"/>
    </source>
</evidence>
<organism evidence="1 2">
    <name type="scientific">Dichanthelium oligosanthes</name>
    <dbReference type="NCBI Taxonomy" id="888268"/>
    <lineage>
        <taxon>Eukaryota</taxon>
        <taxon>Viridiplantae</taxon>
        <taxon>Streptophyta</taxon>
        <taxon>Embryophyta</taxon>
        <taxon>Tracheophyta</taxon>
        <taxon>Spermatophyta</taxon>
        <taxon>Magnoliopsida</taxon>
        <taxon>Liliopsida</taxon>
        <taxon>Poales</taxon>
        <taxon>Poaceae</taxon>
        <taxon>PACMAD clade</taxon>
        <taxon>Panicoideae</taxon>
        <taxon>Panicodae</taxon>
        <taxon>Paniceae</taxon>
        <taxon>Dichantheliinae</taxon>
        <taxon>Dichanthelium</taxon>
    </lineage>
</organism>
<name>A0A1E5UIV3_9POAL</name>
<accession>A0A1E5UIV3</accession>
<protein>
    <submittedName>
        <fullName evidence="1">Uncharacterized protein</fullName>
    </submittedName>
</protein>
<dbReference type="OrthoDB" id="690414at2759"/>
<reference evidence="1 2" key="1">
    <citation type="submission" date="2016-09" db="EMBL/GenBank/DDBJ databases">
        <title>The draft genome of Dichanthelium oligosanthes: A C3 panicoid grass species.</title>
        <authorList>
            <person name="Studer A.J."/>
            <person name="Schnable J.C."/>
            <person name="Brutnell T.P."/>
        </authorList>
    </citation>
    <scope>NUCLEOTIDE SEQUENCE [LARGE SCALE GENOMIC DNA]</scope>
    <source>
        <strain evidence="2">cv. Kellogg 1175</strain>
        <tissue evidence="1">Leaf</tissue>
    </source>
</reference>
<dbReference type="PANTHER" id="PTHR35356:SF3">
    <property type="entry name" value="OS01G0156300 PROTEIN"/>
    <property type="match status" value="1"/>
</dbReference>
<keyword evidence="2" id="KW-1185">Reference proteome</keyword>
<proteinExistence type="predicted"/>
<evidence type="ECO:0000313" key="1">
    <source>
        <dbReference type="EMBL" id="OEL12725.1"/>
    </source>
</evidence>
<dbReference type="PANTHER" id="PTHR35356">
    <property type="entry name" value="OS01G0156300 PROTEIN-RELATED"/>
    <property type="match status" value="1"/>
</dbReference>
<dbReference type="Pfam" id="PF06533">
    <property type="entry name" value="DUF1110"/>
    <property type="match status" value="1"/>
</dbReference>
<sequence>MAAAPWTERVRERAVEAKAQLDHAGGLIRGALAHLALPMHVADADEEGRRARAEVVAATLFDASTGLACAGATMEAARILALRGASPTPTAPLPSVDDIPEPQRSALGMLQQATVYAKGAYDNVRRCSNRLLTAYNLLDHPDLPGVDGFIDAERAAAHGHLVVAETSLELSALCLLLTET</sequence>
<gene>
    <name evidence="1" type="ORF">BAE44_0026260</name>
</gene>